<evidence type="ECO:0000313" key="3">
    <source>
        <dbReference type="Proteomes" id="UP000094527"/>
    </source>
</evidence>
<dbReference type="Proteomes" id="UP000094527">
    <property type="component" value="Unassembled WGS sequence"/>
</dbReference>
<accession>A0A1D2N2K9</accession>
<organism evidence="2 3">
    <name type="scientific">Orchesella cincta</name>
    <name type="common">Springtail</name>
    <name type="synonym">Podura cincta</name>
    <dbReference type="NCBI Taxonomy" id="48709"/>
    <lineage>
        <taxon>Eukaryota</taxon>
        <taxon>Metazoa</taxon>
        <taxon>Ecdysozoa</taxon>
        <taxon>Arthropoda</taxon>
        <taxon>Hexapoda</taxon>
        <taxon>Collembola</taxon>
        <taxon>Entomobryomorpha</taxon>
        <taxon>Entomobryoidea</taxon>
        <taxon>Orchesellidae</taxon>
        <taxon>Orchesellinae</taxon>
        <taxon>Orchesella</taxon>
    </lineage>
</organism>
<name>A0A1D2N2K9_ORCCI</name>
<proteinExistence type="predicted"/>
<sequence length="128" mass="14488">MKFLGASFIWFGYIVVLLLLLSSCSGHVLPSMEPLSTLTLLDSKEVIDHSTESVFSRSTFASFGNTTSLLQRSSRLKRSTCSSRPIGEEVMEYGDLKLKNRCWDDCDCRKGRYCTSFSWCHDLPTPKM</sequence>
<evidence type="ECO:0000256" key="1">
    <source>
        <dbReference type="SAM" id="SignalP"/>
    </source>
</evidence>
<feature type="chain" id="PRO_5008904937" evidence="1">
    <location>
        <begin position="27"/>
        <end position="128"/>
    </location>
</feature>
<reference evidence="2 3" key="1">
    <citation type="journal article" date="2016" name="Genome Biol. Evol.">
        <title>Gene Family Evolution Reflects Adaptation to Soil Environmental Stressors in the Genome of the Collembolan Orchesella cincta.</title>
        <authorList>
            <person name="Faddeeva-Vakhrusheva A."/>
            <person name="Derks M.F."/>
            <person name="Anvar S.Y."/>
            <person name="Agamennone V."/>
            <person name="Suring W."/>
            <person name="Smit S."/>
            <person name="van Straalen N.M."/>
            <person name="Roelofs D."/>
        </authorList>
    </citation>
    <scope>NUCLEOTIDE SEQUENCE [LARGE SCALE GENOMIC DNA]</scope>
    <source>
        <tissue evidence="2">Mixed pool</tissue>
    </source>
</reference>
<dbReference type="EMBL" id="LJIJ01000280">
    <property type="protein sequence ID" value="ODM99461.1"/>
    <property type="molecule type" value="Genomic_DNA"/>
</dbReference>
<keyword evidence="1" id="KW-0732">Signal</keyword>
<comment type="caution">
    <text evidence="2">The sequence shown here is derived from an EMBL/GenBank/DDBJ whole genome shotgun (WGS) entry which is preliminary data.</text>
</comment>
<evidence type="ECO:0000313" key="2">
    <source>
        <dbReference type="EMBL" id="ODM99461.1"/>
    </source>
</evidence>
<gene>
    <name evidence="2" type="ORF">Ocin01_07217</name>
</gene>
<dbReference type="PROSITE" id="PS51257">
    <property type="entry name" value="PROKAR_LIPOPROTEIN"/>
    <property type="match status" value="1"/>
</dbReference>
<dbReference type="AlphaFoldDB" id="A0A1D2N2K9"/>
<protein>
    <submittedName>
        <fullName evidence="2">Uncharacterized protein</fullName>
    </submittedName>
</protein>
<feature type="signal peptide" evidence="1">
    <location>
        <begin position="1"/>
        <end position="26"/>
    </location>
</feature>
<keyword evidence="3" id="KW-1185">Reference proteome</keyword>